<dbReference type="AlphaFoldDB" id="A0A268NYT6"/>
<protein>
    <submittedName>
        <fullName evidence="1">Aspartate phosphatase</fullName>
    </submittedName>
</protein>
<proteinExistence type="predicted"/>
<comment type="caution">
    <text evidence="1">The sequence shown here is derived from an EMBL/GenBank/DDBJ whole genome shotgun (WGS) entry which is preliminary data.</text>
</comment>
<dbReference type="Gene3D" id="1.25.40.10">
    <property type="entry name" value="Tetratricopeptide repeat domain"/>
    <property type="match status" value="1"/>
</dbReference>
<dbReference type="EMBL" id="NPCC01000013">
    <property type="protein sequence ID" value="PAE88687.1"/>
    <property type="molecule type" value="Genomic_DNA"/>
</dbReference>
<dbReference type="Proteomes" id="UP000216207">
    <property type="component" value="Unassembled WGS sequence"/>
</dbReference>
<evidence type="ECO:0000313" key="2">
    <source>
        <dbReference type="Proteomes" id="UP000216207"/>
    </source>
</evidence>
<name>A0A268NYT6_SHOCL</name>
<evidence type="ECO:0000313" key="1">
    <source>
        <dbReference type="EMBL" id="PAE88687.1"/>
    </source>
</evidence>
<dbReference type="RefSeq" id="WP_035202465.1">
    <property type="nucleotide sequence ID" value="NZ_CP012475.1"/>
</dbReference>
<reference evidence="1 2" key="1">
    <citation type="submission" date="2017-07" db="EMBL/GenBank/DDBJ databases">
        <title>Isolation and whole genome analysis of endospore-forming bacteria from heroin.</title>
        <authorList>
            <person name="Kalinowski J."/>
            <person name="Ahrens B."/>
            <person name="Al-Dilaimi A."/>
            <person name="Winkler A."/>
            <person name="Wibberg D."/>
            <person name="Schleenbecker U."/>
            <person name="Ruckert C."/>
            <person name="Wolfel R."/>
            <person name="Grass G."/>
        </authorList>
    </citation>
    <scope>NUCLEOTIDE SEQUENCE [LARGE SCALE GENOMIC DNA]</scope>
    <source>
        <strain evidence="1 2">7539</strain>
    </source>
</reference>
<sequence>MTVAVSPEKAGATIAEWYSCIIARSVEQASQLKAKVDAMFKQIEKNERLLAYYALVNFRYRLMCKQASQGGADDEMLKRAGMVAEESVDHLLKYLYYFSCGQNEFVNERYRSAITLFRKAERLLEYVENKEEEAEFHYYMGLSLYRISQYPFAGSYIEEALVEFNRLGNKERSIHCQTILGGIYSETKQYDKAVLILNEALAAAHPYPFSKMAVLRALGLNALRYHHYEQARQWFEKTLSYHEFQHTLIGVKNTYNLANTLYRLNLPQHAAPYLKKAAIGAEFYRNKEYKARCLATRGLYAEGNYALIDKAIEQLDKEGFDFEVDELAEEAATYFEQAGHTTLALKYLKIAYHAKQNLFKLGAGQ</sequence>
<dbReference type="SUPFAM" id="SSF48452">
    <property type="entry name" value="TPR-like"/>
    <property type="match status" value="1"/>
</dbReference>
<gene>
    <name evidence="1" type="ORF">CHH72_11975</name>
</gene>
<accession>A0A268NYT6</accession>
<organism evidence="1 2">
    <name type="scientific">Shouchella clausii</name>
    <name type="common">Alkalihalobacillus clausii</name>
    <dbReference type="NCBI Taxonomy" id="79880"/>
    <lineage>
        <taxon>Bacteria</taxon>
        <taxon>Bacillati</taxon>
        <taxon>Bacillota</taxon>
        <taxon>Bacilli</taxon>
        <taxon>Bacillales</taxon>
        <taxon>Bacillaceae</taxon>
        <taxon>Shouchella</taxon>
    </lineage>
</organism>
<dbReference type="Pfam" id="PF18801">
    <property type="entry name" value="RapH_N"/>
    <property type="match status" value="1"/>
</dbReference>
<dbReference type="InterPro" id="IPR011990">
    <property type="entry name" value="TPR-like_helical_dom_sf"/>
</dbReference>